<dbReference type="AlphaFoldDB" id="A0A381W8Q9"/>
<feature type="non-terminal residue" evidence="1">
    <location>
        <position position="1"/>
    </location>
</feature>
<gene>
    <name evidence="1" type="ORF">METZ01_LOCUS101525</name>
</gene>
<reference evidence="1" key="1">
    <citation type="submission" date="2018-05" db="EMBL/GenBank/DDBJ databases">
        <authorList>
            <person name="Lanie J.A."/>
            <person name="Ng W.-L."/>
            <person name="Kazmierczak K.M."/>
            <person name="Andrzejewski T.M."/>
            <person name="Davidsen T.M."/>
            <person name="Wayne K.J."/>
            <person name="Tettelin H."/>
            <person name="Glass J.I."/>
            <person name="Rusch D."/>
            <person name="Podicherti R."/>
            <person name="Tsui H.-C.T."/>
            <person name="Winkler M.E."/>
        </authorList>
    </citation>
    <scope>NUCLEOTIDE SEQUENCE</scope>
</reference>
<accession>A0A381W8Q9</accession>
<sequence length="46" mass="4995">VVGAHRSQAVARRPGFELIEEEAMSMSPAEVHCIRALDRDTAGSSR</sequence>
<organism evidence="1">
    <name type="scientific">marine metagenome</name>
    <dbReference type="NCBI Taxonomy" id="408172"/>
    <lineage>
        <taxon>unclassified sequences</taxon>
        <taxon>metagenomes</taxon>
        <taxon>ecological metagenomes</taxon>
    </lineage>
</organism>
<dbReference type="EMBL" id="UINC01010989">
    <property type="protein sequence ID" value="SVA48671.1"/>
    <property type="molecule type" value="Genomic_DNA"/>
</dbReference>
<evidence type="ECO:0000313" key="1">
    <source>
        <dbReference type="EMBL" id="SVA48671.1"/>
    </source>
</evidence>
<name>A0A381W8Q9_9ZZZZ</name>
<proteinExistence type="predicted"/>
<protein>
    <submittedName>
        <fullName evidence="1">Uncharacterized protein</fullName>
    </submittedName>
</protein>